<dbReference type="SUPFAM" id="SSF52047">
    <property type="entry name" value="RNI-like"/>
    <property type="match status" value="1"/>
</dbReference>
<sequence length="339" mass="38609">MARFRRLAIINVELAPRVFDAFDNTVAFPRLESVYLLKGYPLSLDCPWLWEAVRRAPRLDKVFVQDTEWEIPYEVLTGWNMRLLELTCLSVSGQSLRERLLSILPTLRNLEFLTLRDFSEGPSWLDFSLVRCESLRGLKIIQSDSDTSRVILQNLDLPNLVSLDLTFHEQVDSFEGLFSPLSSFSSLRVLSLVFDRPPSDRIARILNKVPNLTVFAAGVHYHASSFDSLDPLPQLCAELAVRPTVCPKLRLLTLAVEEDRVTRSMLENIQNFIEGRGSTLSHVKLVTTPPRVPRAIQDEEVIAALQLVRTACHKFEHIILPCALFQRETPIEAHHSLLD</sequence>
<evidence type="ECO:0000313" key="1">
    <source>
        <dbReference type="EMBL" id="KAL0576785.1"/>
    </source>
</evidence>
<proteinExistence type="predicted"/>
<protein>
    <submittedName>
        <fullName evidence="1">Uncharacterized protein</fullName>
    </submittedName>
</protein>
<comment type="caution">
    <text evidence="1">The sequence shown here is derived from an EMBL/GenBank/DDBJ whole genome shotgun (WGS) entry which is preliminary data.</text>
</comment>
<dbReference type="InterPro" id="IPR032675">
    <property type="entry name" value="LRR_dom_sf"/>
</dbReference>
<reference evidence="1 2" key="1">
    <citation type="submission" date="2024-02" db="EMBL/GenBank/DDBJ databases">
        <title>A draft genome for the cacao thread blight pathogen Marasmius crinis-equi.</title>
        <authorList>
            <person name="Cohen S.P."/>
            <person name="Baruah I.K."/>
            <person name="Amoako-Attah I."/>
            <person name="Bukari Y."/>
            <person name="Meinhardt L.W."/>
            <person name="Bailey B.A."/>
        </authorList>
    </citation>
    <scope>NUCLEOTIDE SEQUENCE [LARGE SCALE GENOMIC DNA]</scope>
    <source>
        <strain evidence="1 2">GH-76</strain>
    </source>
</reference>
<accession>A0ABR3FN80</accession>
<organism evidence="1 2">
    <name type="scientific">Marasmius crinis-equi</name>
    <dbReference type="NCBI Taxonomy" id="585013"/>
    <lineage>
        <taxon>Eukaryota</taxon>
        <taxon>Fungi</taxon>
        <taxon>Dikarya</taxon>
        <taxon>Basidiomycota</taxon>
        <taxon>Agaricomycotina</taxon>
        <taxon>Agaricomycetes</taxon>
        <taxon>Agaricomycetidae</taxon>
        <taxon>Agaricales</taxon>
        <taxon>Marasmiineae</taxon>
        <taxon>Marasmiaceae</taxon>
        <taxon>Marasmius</taxon>
    </lineage>
</organism>
<dbReference type="Proteomes" id="UP001465976">
    <property type="component" value="Unassembled WGS sequence"/>
</dbReference>
<evidence type="ECO:0000313" key="2">
    <source>
        <dbReference type="Proteomes" id="UP001465976"/>
    </source>
</evidence>
<keyword evidence="2" id="KW-1185">Reference proteome</keyword>
<dbReference type="EMBL" id="JBAHYK010000198">
    <property type="protein sequence ID" value="KAL0576785.1"/>
    <property type="molecule type" value="Genomic_DNA"/>
</dbReference>
<dbReference type="Gene3D" id="3.80.10.10">
    <property type="entry name" value="Ribonuclease Inhibitor"/>
    <property type="match status" value="1"/>
</dbReference>
<gene>
    <name evidence="1" type="ORF">V5O48_005193</name>
</gene>
<name>A0ABR3FN80_9AGAR</name>